<feature type="compositionally biased region" description="Basic residues" evidence="1">
    <location>
        <begin position="219"/>
        <end position="234"/>
    </location>
</feature>
<evidence type="ECO:0000313" key="2">
    <source>
        <dbReference type="EMBL" id="CAJ1945237.1"/>
    </source>
</evidence>
<feature type="compositionally biased region" description="Polar residues" evidence="1">
    <location>
        <begin position="267"/>
        <end position="283"/>
    </location>
</feature>
<evidence type="ECO:0000256" key="1">
    <source>
        <dbReference type="SAM" id="MobiDB-lite"/>
    </source>
</evidence>
<reference evidence="2" key="1">
    <citation type="submission" date="2023-08" db="EMBL/GenBank/DDBJ databases">
        <authorList>
            <person name="Audoor S."/>
            <person name="Bilcke G."/>
        </authorList>
    </citation>
    <scope>NUCLEOTIDE SEQUENCE</scope>
</reference>
<name>A0AAD2FKE4_9STRA</name>
<feature type="region of interest" description="Disordered" evidence="1">
    <location>
        <begin position="216"/>
        <end position="297"/>
    </location>
</feature>
<accession>A0AAD2FKE4</accession>
<evidence type="ECO:0000313" key="3">
    <source>
        <dbReference type="Proteomes" id="UP001295423"/>
    </source>
</evidence>
<feature type="compositionally biased region" description="Basic and acidic residues" evidence="1">
    <location>
        <begin position="235"/>
        <end position="245"/>
    </location>
</feature>
<dbReference type="PANTHER" id="PTHR12775:SF0">
    <property type="entry name" value="REPLICATION TERMINATION FACTOR 2"/>
    <property type="match status" value="1"/>
</dbReference>
<dbReference type="AlphaFoldDB" id="A0AAD2FKE4"/>
<organism evidence="2 3">
    <name type="scientific">Cylindrotheca closterium</name>
    <dbReference type="NCBI Taxonomy" id="2856"/>
    <lineage>
        <taxon>Eukaryota</taxon>
        <taxon>Sar</taxon>
        <taxon>Stramenopiles</taxon>
        <taxon>Ochrophyta</taxon>
        <taxon>Bacillariophyta</taxon>
        <taxon>Bacillariophyceae</taxon>
        <taxon>Bacillariophycidae</taxon>
        <taxon>Bacillariales</taxon>
        <taxon>Bacillariaceae</taxon>
        <taxon>Cylindrotheca</taxon>
    </lineage>
</organism>
<protein>
    <recommendedName>
        <fullName evidence="4">Replication termination factor 2</fullName>
    </recommendedName>
</protein>
<dbReference type="InterPro" id="IPR006735">
    <property type="entry name" value="Rtf2"/>
</dbReference>
<proteinExistence type="predicted"/>
<comment type="caution">
    <text evidence="2">The sequence shown here is derived from an EMBL/GenBank/DDBJ whole genome shotgun (WGS) entry which is preliminary data.</text>
</comment>
<gene>
    <name evidence="2" type="ORF">CYCCA115_LOCUS9381</name>
</gene>
<evidence type="ECO:0008006" key="4">
    <source>
        <dbReference type="Google" id="ProtNLM"/>
    </source>
</evidence>
<dbReference type="Pfam" id="PF04641">
    <property type="entry name" value="Rtf2"/>
    <property type="match status" value="1"/>
</dbReference>
<sequence>MGGDGGVVAVNRRYMRGAGSADHTGDYAKEGGHHEHNGLEAMTTCHLTKLPLFSNGSNGSSGSIGSTSSGPIVACVFGRLYQKEAAVEALLTRASSNGGGASLTSTTSVLGDHVRKMSDLHEVRFHQDTAATSSNTKKKGIVNLTCPITGKALLGIIPAILLVPGKAGTPNVLSESAFDHLPKEELELEYGPIKQKIRLAPPPELLKQLQEEELENRLQKKSKQQQKKNKKKRKQDGEGGGEQKSKPKKQAKANIGTAAKSRVDSAIESNQVLSSLFTTTNPSKKTDKERKDGLFAR</sequence>
<dbReference type="GO" id="GO:0006274">
    <property type="term" value="P:DNA replication termination"/>
    <property type="evidence" value="ECO:0007669"/>
    <property type="project" value="TreeGrafter"/>
</dbReference>
<dbReference type="PANTHER" id="PTHR12775">
    <property type="entry name" value="PROTEIN C20ORF43 HOMOLOG"/>
    <property type="match status" value="1"/>
</dbReference>
<dbReference type="GO" id="GO:0005634">
    <property type="term" value="C:nucleus"/>
    <property type="evidence" value="ECO:0007669"/>
    <property type="project" value="TreeGrafter"/>
</dbReference>
<feature type="compositionally biased region" description="Basic and acidic residues" evidence="1">
    <location>
        <begin position="284"/>
        <end position="297"/>
    </location>
</feature>
<dbReference type="EMBL" id="CAKOGP040001335">
    <property type="protein sequence ID" value="CAJ1945237.1"/>
    <property type="molecule type" value="Genomic_DNA"/>
</dbReference>
<keyword evidence="3" id="KW-1185">Reference proteome</keyword>
<dbReference type="Proteomes" id="UP001295423">
    <property type="component" value="Unassembled WGS sequence"/>
</dbReference>